<evidence type="ECO:0000313" key="4">
    <source>
        <dbReference type="Proteomes" id="UP000649289"/>
    </source>
</evidence>
<dbReference type="InterPro" id="IPR001647">
    <property type="entry name" value="HTH_TetR"/>
</dbReference>
<dbReference type="InterPro" id="IPR009057">
    <property type="entry name" value="Homeodomain-like_sf"/>
</dbReference>
<sequence length="188" mass="20098">MTYTTKMLSASERCCEHLIAAGSASATVAELADAAGVPERTFYRWFPTKEACVAPVLDAGSTRLAAHFRTAGGETLADLMLTGYEVVLGESYDERTMRLFPILHSRKELWAEVARAVNDGEHLYRPDLAGRLGVAPDAPLALVAASAVSSAFRQSVDLLARAGDDPRRTFRLLVEASPTTDLAVSGAA</sequence>
<keyword evidence="1" id="KW-0238">DNA-binding</keyword>
<dbReference type="Gene3D" id="1.10.10.60">
    <property type="entry name" value="Homeodomain-like"/>
    <property type="match status" value="1"/>
</dbReference>
<dbReference type="Gene3D" id="1.10.357.10">
    <property type="entry name" value="Tetracycline Repressor, domain 2"/>
    <property type="match status" value="1"/>
</dbReference>
<dbReference type="Pfam" id="PF00440">
    <property type="entry name" value="TetR_N"/>
    <property type="match status" value="1"/>
</dbReference>
<protein>
    <submittedName>
        <fullName evidence="3">TetR/AcrR family transcriptional regulator</fullName>
    </submittedName>
</protein>
<dbReference type="RefSeq" id="WP_191199412.1">
    <property type="nucleotide sequence ID" value="NZ_BAAAPA010000005.1"/>
</dbReference>
<feature type="domain" description="HTH tetR-type" evidence="2">
    <location>
        <begin position="20"/>
        <end position="54"/>
    </location>
</feature>
<reference evidence="3 4" key="1">
    <citation type="submission" date="2020-09" db="EMBL/GenBank/DDBJ databases">
        <title>novel species in genus Nocardioides.</title>
        <authorList>
            <person name="Zhang G."/>
        </authorList>
    </citation>
    <scope>NUCLEOTIDE SEQUENCE [LARGE SCALE GENOMIC DNA]</scope>
    <source>
        <strain evidence="3 4">19197</strain>
    </source>
</reference>
<gene>
    <name evidence="3" type="ORF">IEZ25_10660</name>
</gene>
<proteinExistence type="predicted"/>
<evidence type="ECO:0000256" key="1">
    <source>
        <dbReference type="ARBA" id="ARBA00023125"/>
    </source>
</evidence>
<organism evidence="3 4">
    <name type="scientific">Nocardioides hwasunensis</name>
    <dbReference type="NCBI Taxonomy" id="397258"/>
    <lineage>
        <taxon>Bacteria</taxon>
        <taxon>Bacillati</taxon>
        <taxon>Actinomycetota</taxon>
        <taxon>Actinomycetes</taxon>
        <taxon>Propionibacteriales</taxon>
        <taxon>Nocardioidaceae</taxon>
        <taxon>Nocardioides</taxon>
    </lineage>
</organism>
<evidence type="ECO:0000259" key="2">
    <source>
        <dbReference type="Pfam" id="PF00440"/>
    </source>
</evidence>
<accession>A0ABR8MIH8</accession>
<name>A0ABR8MIH8_9ACTN</name>
<dbReference type="SUPFAM" id="SSF46689">
    <property type="entry name" value="Homeodomain-like"/>
    <property type="match status" value="1"/>
</dbReference>
<evidence type="ECO:0000313" key="3">
    <source>
        <dbReference type="EMBL" id="MBD3915076.1"/>
    </source>
</evidence>
<comment type="caution">
    <text evidence="3">The sequence shown here is derived from an EMBL/GenBank/DDBJ whole genome shotgun (WGS) entry which is preliminary data.</text>
</comment>
<dbReference type="EMBL" id="JACXYY010000004">
    <property type="protein sequence ID" value="MBD3915076.1"/>
    <property type="molecule type" value="Genomic_DNA"/>
</dbReference>
<keyword evidence="4" id="KW-1185">Reference proteome</keyword>
<dbReference type="Proteomes" id="UP000649289">
    <property type="component" value="Unassembled WGS sequence"/>
</dbReference>